<comment type="similarity">
    <text evidence="1 10">Belongs to the methyltransferase superfamily.</text>
</comment>
<keyword evidence="12" id="KW-1185">Reference proteome</keyword>
<dbReference type="GO" id="GO:0008168">
    <property type="term" value="F:methyltransferase activity"/>
    <property type="evidence" value="ECO:0007669"/>
    <property type="project" value="UniProtKB-UniRule"/>
</dbReference>
<dbReference type="Pfam" id="PF03141">
    <property type="entry name" value="Methyltransf_29"/>
    <property type="match status" value="1"/>
</dbReference>
<comment type="caution">
    <text evidence="11">The sequence shown here is derived from an EMBL/GenBank/DDBJ whole genome shotgun (WGS) entry which is preliminary data.</text>
</comment>
<evidence type="ECO:0000313" key="12">
    <source>
        <dbReference type="Proteomes" id="UP000585474"/>
    </source>
</evidence>
<evidence type="ECO:0000256" key="1">
    <source>
        <dbReference type="ARBA" id="ARBA00008361"/>
    </source>
</evidence>
<evidence type="ECO:0000256" key="9">
    <source>
        <dbReference type="ARBA" id="ARBA00060399"/>
    </source>
</evidence>
<evidence type="ECO:0000256" key="6">
    <source>
        <dbReference type="ARBA" id="ARBA00022989"/>
    </source>
</evidence>
<keyword evidence="8 10" id="KW-0325">Glycoprotein</keyword>
<dbReference type="AlphaFoldDB" id="A0A7J0FBW3"/>
<comment type="subcellular location">
    <subcellularLocation>
        <location evidence="9">Endomembrane system</location>
        <topology evidence="9">Single-pass type II membrane protein</topology>
    </subcellularLocation>
    <subcellularLocation>
        <location evidence="10">Membrane</location>
        <topology evidence="10">Single-pass type II membrane protein</topology>
    </subcellularLocation>
</comment>
<keyword evidence="4" id="KW-0812">Transmembrane</keyword>
<dbReference type="PANTHER" id="PTHR10108">
    <property type="entry name" value="SAM-DEPENDENT METHYLTRANSFERASE"/>
    <property type="match status" value="1"/>
</dbReference>
<dbReference type="GO" id="GO:0005768">
    <property type="term" value="C:endosome"/>
    <property type="evidence" value="ECO:0007669"/>
    <property type="project" value="TreeGrafter"/>
</dbReference>
<organism evidence="11 12">
    <name type="scientific">Actinidia rufa</name>
    <dbReference type="NCBI Taxonomy" id="165716"/>
    <lineage>
        <taxon>Eukaryota</taxon>
        <taxon>Viridiplantae</taxon>
        <taxon>Streptophyta</taxon>
        <taxon>Embryophyta</taxon>
        <taxon>Tracheophyta</taxon>
        <taxon>Spermatophyta</taxon>
        <taxon>Magnoliopsida</taxon>
        <taxon>eudicotyledons</taxon>
        <taxon>Gunneridae</taxon>
        <taxon>Pentapetalae</taxon>
        <taxon>asterids</taxon>
        <taxon>Ericales</taxon>
        <taxon>Actinidiaceae</taxon>
        <taxon>Actinidia</taxon>
    </lineage>
</organism>
<dbReference type="EC" id="2.1.1.-" evidence="10"/>
<keyword evidence="2 10" id="KW-0489">Methyltransferase</keyword>
<dbReference type="GO" id="GO:0005802">
    <property type="term" value="C:trans-Golgi network"/>
    <property type="evidence" value="ECO:0007669"/>
    <property type="project" value="TreeGrafter"/>
</dbReference>
<sequence length="534" mass="59865">MELRGGLPFPRISLLGAKAPRCPPPICPVILESGILESPSEQALCSSSPLGKVLSQSSICQLMAASASPMVQPQDLILGLAVCLVNLQPALSTSNLSTNKEASACTKLGNMTTNENGDLRSAGVFQVLDVGCGVASFSAYLLPLNIQTMSFAPKDGHENQIQFALERGISAMISALATKQLPYPSSSFEMVHCSRCRVDWHENGGILLTEVNRLLRYNGYFIYSAPPAYRKDKDYPMIWDKLMNLTSRMCWKLIARKVQTAIWIKQEDQSCLLHNAEQKLINICDSVDDSSPSWNTPLKNCIAPSKASNKLPPRPQRLSEYSESLSSIGINQENFISDTLFWQDQVRHYWRLMNVDETEIRNVMDMNAFCGGFAVALSTWPVWVMNIVPISTNNTLSAIYNRGLIGAFHDWCEPFSTYPRSYDLLHANRLFSHYKNREDGCFLEDIMLEMERIIRPQGIIIIRDEESIITRIKSYCSKVSLGCRITFAGKRTKGDRIIPNLQKEVLGDSLRYATTQSFIETGFYFNVLIGCLYN</sequence>
<evidence type="ECO:0000256" key="4">
    <source>
        <dbReference type="ARBA" id="ARBA00022692"/>
    </source>
</evidence>
<dbReference type="Proteomes" id="UP000585474">
    <property type="component" value="Unassembled WGS sequence"/>
</dbReference>
<name>A0A7J0FBW3_9ERIC</name>
<dbReference type="GO" id="GO:0032259">
    <property type="term" value="P:methylation"/>
    <property type="evidence" value="ECO:0007669"/>
    <property type="project" value="UniProtKB-KW"/>
</dbReference>
<keyword evidence="5 10" id="KW-0735">Signal-anchor</keyword>
<dbReference type="SUPFAM" id="SSF53335">
    <property type="entry name" value="S-adenosyl-L-methionine-dependent methyltransferases"/>
    <property type="match status" value="2"/>
</dbReference>
<evidence type="ECO:0000256" key="2">
    <source>
        <dbReference type="ARBA" id="ARBA00022603"/>
    </source>
</evidence>
<gene>
    <name evidence="11" type="ORF">Acr_11g0004640</name>
</gene>
<dbReference type="OrthoDB" id="2013972at2759"/>
<evidence type="ECO:0000256" key="5">
    <source>
        <dbReference type="ARBA" id="ARBA00022968"/>
    </source>
</evidence>
<reference evidence="11 12" key="1">
    <citation type="submission" date="2019-07" db="EMBL/GenBank/DDBJ databases">
        <title>De Novo Assembly of kiwifruit Actinidia rufa.</title>
        <authorList>
            <person name="Sugita-Konishi S."/>
            <person name="Sato K."/>
            <person name="Mori E."/>
            <person name="Abe Y."/>
            <person name="Kisaki G."/>
            <person name="Hamano K."/>
            <person name="Suezawa K."/>
            <person name="Otani M."/>
            <person name="Fukuda T."/>
            <person name="Manabe T."/>
            <person name="Gomi K."/>
            <person name="Tabuchi M."/>
            <person name="Akimitsu K."/>
            <person name="Kataoka I."/>
        </authorList>
    </citation>
    <scope>NUCLEOTIDE SEQUENCE [LARGE SCALE GENOMIC DNA]</scope>
    <source>
        <strain evidence="12">cv. Fuchu</strain>
    </source>
</reference>
<evidence type="ECO:0000256" key="7">
    <source>
        <dbReference type="ARBA" id="ARBA00023136"/>
    </source>
</evidence>
<evidence type="ECO:0000313" key="11">
    <source>
        <dbReference type="EMBL" id="GFY96158.1"/>
    </source>
</evidence>
<accession>A0A7J0FBW3</accession>
<dbReference type="InterPro" id="IPR004159">
    <property type="entry name" value="Put_SAM_MeTrfase"/>
</dbReference>
<dbReference type="Gene3D" id="3.40.50.150">
    <property type="entry name" value="Vaccinia Virus protein VP39"/>
    <property type="match status" value="1"/>
</dbReference>
<dbReference type="GO" id="GO:0016020">
    <property type="term" value="C:membrane"/>
    <property type="evidence" value="ECO:0007669"/>
    <property type="project" value="UniProtKB-SubCell"/>
</dbReference>
<evidence type="ECO:0000256" key="10">
    <source>
        <dbReference type="RuleBase" id="RU366043"/>
    </source>
</evidence>
<dbReference type="FunFam" id="3.40.50.150:FF:000170">
    <property type="entry name" value="Probable methyltransferase PMT6"/>
    <property type="match status" value="1"/>
</dbReference>
<keyword evidence="3 10" id="KW-0808">Transferase</keyword>
<dbReference type="EMBL" id="BJWL01000011">
    <property type="protein sequence ID" value="GFY96158.1"/>
    <property type="molecule type" value="Genomic_DNA"/>
</dbReference>
<dbReference type="PANTHER" id="PTHR10108:SF37">
    <property type="entry name" value="METHYLTRANSFERASE PMT6-RELATED"/>
    <property type="match status" value="1"/>
</dbReference>
<evidence type="ECO:0000256" key="8">
    <source>
        <dbReference type="ARBA" id="ARBA00023180"/>
    </source>
</evidence>
<keyword evidence="7" id="KW-0472">Membrane</keyword>
<protein>
    <recommendedName>
        <fullName evidence="10">Methyltransferase</fullName>
        <ecNumber evidence="10">2.1.1.-</ecNumber>
    </recommendedName>
</protein>
<dbReference type="InterPro" id="IPR029063">
    <property type="entry name" value="SAM-dependent_MTases_sf"/>
</dbReference>
<evidence type="ECO:0000256" key="3">
    <source>
        <dbReference type="ARBA" id="ARBA00022679"/>
    </source>
</evidence>
<proteinExistence type="inferred from homology"/>
<keyword evidence="6" id="KW-1133">Transmembrane helix</keyword>